<keyword evidence="2" id="KW-0813">Transport</keyword>
<evidence type="ECO:0000256" key="2">
    <source>
        <dbReference type="ARBA" id="ARBA00022448"/>
    </source>
</evidence>
<dbReference type="NCBIfam" id="NF037995">
    <property type="entry name" value="TRAP_S1"/>
    <property type="match status" value="1"/>
</dbReference>
<name>F2JZQ5_MARM1</name>
<dbReference type="PATRIC" id="fig|717774.3.peg.1710"/>
<dbReference type="PANTHER" id="PTHR33376:SF7">
    <property type="entry name" value="C4-DICARBOXYLATE-BINDING PROTEIN DCTB"/>
    <property type="match status" value="1"/>
</dbReference>
<dbReference type="CDD" id="cd13666">
    <property type="entry name" value="PBP2_TRAP_DctP_like_1"/>
    <property type="match status" value="1"/>
</dbReference>
<evidence type="ECO:0000313" key="5">
    <source>
        <dbReference type="EMBL" id="ADZ90909.1"/>
    </source>
</evidence>
<dbReference type="Proteomes" id="UP000001062">
    <property type="component" value="Chromosome"/>
</dbReference>
<dbReference type="InterPro" id="IPR018389">
    <property type="entry name" value="DctP_fam"/>
</dbReference>
<dbReference type="KEGG" id="mme:Marme_1646"/>
<evidence type="ECO:0000313" key="6">
    <source>
        <dbReference type="Proteomes" id="UP000001062"/>
    </source>
</evidence>
<dbReference type="Gene3D" id="3.40.190.170">
    <property type="entry name" value="Bacterial extracellular solute-binding protein, family 7"/>
    <property type="match status" value="1"/>
</dbReference>
<evidence type="ECO:0000256" key="3">
    <source>
        <dbReference type="ARBA" id="ARBA00022729"/>
    </source>
</evidence>
<dbReference type="HOGENOM" id="CLU_060692_0_0_6"/>
<comment type="similarity">
    <text evidence="1">Belongs to the bacterial solute-binding protein 7 family.</text>
</comment>
<keyword evidence="3 4" id="KW-0732">Signal</keyword>
<dbReference type="InterPro" id="IPR038404">
    <property type="entry name" value="TRAP_DctP_sf"/>
</dbReference>
<evidence type="ECO:0000256" key="4">
    <source>
        <dbReference type="SAM" id="SignalP"/>
    </source>
</evidence>
<dbReference type="AlphaFoldDB" id="F2JZQ5"/>
<dbReference type="OrthoDB" id="9177965at2"/>
<proteinExistence type="inferred from homology"/>
<protein>
    <submittedName>
        <fullName evidence="5">Extracellular solute-binding protein, family 7</fullName>
    </submittedName>
</protein>
<dbReference type="EMBL" id="CP002583">
    <property type="protein sequence ID" value="ADZ90909.1"/>
    <property type="molecule type" value="Genomic_DNA"/>
</dbReference>
<feature type="signal peptide" evidence="4">
    <location>
        <begin position="1"/>
        <end position="26"/>
    </location>
</feature>
<dbReference type="STRING" id="717774.Marme_1646"/>
<dbReference type="eggNOG" id="COG1638">
    <property type="taxonomic scope" value="Bacteria"/>
</dbReference>
<feature type="chain" id="PRO_5003280768" evidence="4">
    <location>
        <begin position="27"/>
        <end position="373"/>
    </location>
</feature>
<dbReference type="PANTHER" id="PTHR33376">
    <property type="match status" value="1"/>
</dbReference>
<organism evidence="5 6">
    <name type="scientific">Marinomonas mediterranea (strain ATCC 700492 / JCM 21426 / NBRC 103028 / MMB-1)</name>
    <dbReference type="NCBI Taxonomy" id="717774"/>
    <lineage>
        <taxon>Bacteria</taxon>
        <taxon>Pseudomonadati</taxon>
        <taxon>Pseudomonadota</taxon>
        <taxon>Gammaproteobacteria</taxon>
        <taxon>Oceanospirillales</taxon>
        <taxon>Oceanospirillaceae</taxon>
        <taxon>Marinomonas</taxon>
    </lineage>
</organism>
<sequence length="373" mass="41207" precursor="true">MNRKLFLNACMITFTYLALQSTAVSAKTIRAVSGFGPSHVLATTAYPIMAEKLKDFTDGRWKIRDTPSGLLSVSEMNQGLKRGVAEMGTIIMPYFAADFTNSALVAELSVVGTDNRAIASAVSEYISTCSECIAEFSTNGQVYTGSDATVTYELLTREPVRTSSDLAGMRIRTAGSVFTRFISEMGAEATQIPSTELFEMLSSGVLDGTYSSTPDLKNQRLYESVRYVTNIHQGVFNASAMPSLSNRIWSKMNEKDRHALMHAAQYAQAASIAGWRDILKEATAEGEKQGITFIEPDASLLAKAAEFRQKHIATVADTLEKRGVVNAQEKVDRYLALVEKWNHLVEGVDSIEELAELRYKEIWSHRKLMDYAN</sequence>
<dbReference type="Pfam" id="PF03480">
    <property type="entry name" value="DctP"/>
    <property type="match status" value="1"/>
</dbReference>
<dbReference type="GO" id="GO:0055085">
    <property type="term" value="P:transmembrane transport"/>
    <property type="evidence" value="ECO:0007669"/>
    <property type="project" value="InterPro"/>
</dbReference>
<evidence type="ECO:0000256" key="1">
    <source>
        <dbReference type="ARBA" id="ARBA00009023"/>
    </source>
</evidence>
<keyword evidence="6" id="KW-1185">Reference proteome</keyword>
<reference evidence="5 6" key="1">
    <citation type="journal article" date="2012" name="Stand. Genomic Sci.">
        <title>Complete genome sequence of the melanogenic marine bacterium Marinomonas mediterranea type strain (MMB-1(T)).</title>
        <authorList>
            <person name="Lucas-Elio P."/>
            <person name="Goodwin L."/>
            <person name="Woyke T."/>
            <person name="Pitluck S."/>
            <person name="Nolan M."/>
            <person name="Kyrpides N.C."/>
            <person name="Detter J.C."/>
            <person name="Copeland A."/>
            <person name="Teshima H."/>
            <person name="Bruce D."/>
            <person name="Detter C."/>
            <person name="Tapia R."/>
            <person name="Han S."/>
            <person name="Land M.L."/>
            <person name="Ivanova N."/>
            <person name="Mikhailova N."/>
            <person name="Johnston A.W."/>
            <person name="Sanchez-Amat A."/>
        </authorList>
    </citation>
    <scope>NUCLEOTIDE SEQUENCE [LARGE SCALE GENOMIC DNA]</scope>
    <source>
        <strain evidence="6">ATCC 700492 / JCM 21426 / NBRC 103028 / MMB-1</strain>
    </source>
</reference>
<accession>F2JZQ5</accession>
<dbReference type="RefSeq" id="WP_013660814.1">
    <property type="nucleotide sequence ID" value="NC_015276.1"/>
</dbReference>
<gene>
    <name evidence="5" type="ordered locus">Marme_1646</name>
</gene>